<comment type="caution">
    <text evidence="1">The sequence shown here is derived from an EMBL/GenBank/DDBJ whole genome shotgun (WGS) entry which is preliminary data.</text>
</comment>
<dbReference type="Proteomes" id="UP000232722">
    <property type="component" value="Unassembled WGS sequence"/>
</dbReference>
<evidence type="ECO:0000313" key="2">
    <source>
        <dbReference type="Proteomes" id="UP000232722"/>
    </source>
</evidence>
<accession>A0A2I1F2B9</accession>
<feature type="non-terminal residue" evidence="1">
    <location>
        <position position="61"/>
    </location>
</feature>
<reference evidence="1 2" key="1">
    <citation type="submission" date="2016-04" db="EMBL/GenBank/DDBJ databases">
        <title>Genome analyses suggest a sexual origin of heterokaryosis in a supposedly ancient asexual fungus.</title>
        <authorList>
            <person name="Ropars J."/>
            <person name="Sedzielewska K."/>
            <person name="Noel J."/>
            <person name="Charron P."/>
            <person name="Farinelli L."/>
            <person name="Marton T."/>
            <person name="Kruger M."/>
            <person name="Pelin A."/>
            <person name="Brachmann A."/>
            <person name="Corradi N."/>
        </authorList>
    </citation>
    <scope>NUCLEOTIDE SEQUENCE [LARGE SCALE GENOMIC DNA]</scope>
    <source>
        <strain evidence="1 2">A5</strain>
    </source>
</reference>
<sequence length="61" mass="6702">MLQESYEKNVLSNKGSPLIRPLKENTTEITTGDADLDSLCLSDSEDQNESVIQIVVPLIPV</sequence>
<dbReference type="EMBL" id="LLXJ01000211">
    <property type="protein sequence ID" value="PKC13064.1"/>
    <property type="molecule type" value="Genomic_DNA"/>
</dbReference>
<proteinExistence type="predicted"/>
<evidence type="ECO:0000313" key="1">
    <source>
        <dbReference type="EMBL" id="PKC13064.1"/>
    </source>
</evidence>
<reference evidence="1 2" key="2">
    <citation type="submission" date="2017-09" db="EMBL/GenBank/DDBJ databases">
        <title>Extensive intraspecific genome diversity in a model arbuscular mycorrhizal fungus.</title>
        <authorList>
            <person name="Chen E.C."/>
            <person name="Morin E."/>
            <person name="Beaudet D."/>
            <person name="Noel J."/>
            <person name="Ndikumana S."/>
            <person name="Charron P."/>
            <person name="St-Onge C."/>
            <person name="Giorgi J."/>
            <person name="Grigoriev I.V."/>
            <person name="Roux C."/>
            <person name="Martin F.M."/>
            <person name="Corradi N."/>
        </authorList>
    </citation>
    <scope>NUCLEOTIDE SEQUENCE [LARGE SCALE GENOMIC DNA]</scope>
    <source>
        <strain evidence="1 2">A5</strain>
    </source>
</reference>
<dbReference type="AlphaFoldDB" id="A0A2I1F2B9"/>
<name>A0A2I1F2B9_9GLOM</name>
<gene>
    <name evidence="1" type="ORF">RhiirA5_352147</name>
</gene>
<protein>
    <submittedName>
        <fullName evidence="1">Uncharacterized protein</fullName>
    </submittedName>
</protein>
<organism evidence="1 2">
    <name type="scientific">Rhizophagus irregularis</name>
    <dbReference type="NCBI Taxonomy" id="588596"/>
    <lineage>
        <taxon>Eukaryota</taxon>
        <taxon>Fungi</taxon>
        <taxon>Fungi incertae sedis</taxon>
        <taxon>Mucoromycota</taxon>
        <taxon>Glomeromycotina</taxon>
        <taxon>Glomeromycetes</taxon>
        <taxon>Glomerales</taxon>
        <taxon>Glomeraceae</taxon>
        <taxon>Rhizophagus</taxon>
    </lineage>
</organism>
<dbReference type="VEuPathDB" id="FungiDB:RhiirA1_422364"/>